<comment type="caution">
    <text evidence="1">The sequence shown here is derived from an EMBL/GenBank/DDBJ whole genome shotgun (WGS) entry which is preliminary data.</text>
</comment>
<gene>
    <name evidence="1" type="ORF">RHMOL_Rhmol04G0150800</name>
</gene>
<dbReference type="EMBL" id="CM046391">
    <property type="protein sequence ID" value="KAI8559149.1"/>
    <property type="molecule type" value="Genomic_DNA"/>
</dbReference>
<proteinExistence type="predicted"/>
<evidence type="ECO:0000313" key="1">
    <source>
        <dbReference type="EMBL" id="KAI8559149.1"/>
    </source>
</evidence>
<dbReference type="Proteomes" id="UP001062846">
    <property type="component" value="Chromosome 4"/>
</dbReference>
<organism evidence="1 2">
    <name type="scientific">Rhododendron molle</name>
    <name type="common">Chinese azalea</name>
    <name type="synonym">Azalea mollis</name>
    <dbReference type="NCBI Taxonomy" id="49168"/>
    <lineage>
        <taxon>Eukaryota</taxon>
        <taxon>Viridiplantae</taxon>
        <taxon>Streptophyta</taxon>
        <taxon>Embryophyta</taxon>
        <taxon>Tracheophyta</taxon>
        <taxon>Spermatophyta</taxon>
        <taxon>Magnoliopsida</taxon>
        <taxon>eudicotyledons</taxon>
        <taxon>Gunneridae</taxon>
        <taxon>Pentapetalae</taxon>
        <taxon>asterids</taxon>
        <taxon>Ericales</taxon>
        <taxon>Ericaceae</taxon>
        <taxon>Ericoideae</taxon>
        <taxon>Rhodoreae</taxon>
        <taxon>Rhododendron</taxon>
    </lineage>
</organism>
<accession>A0ACC0P277</accession>
<reference evidence="1" key="1">
    <citation type="submission" date="2022-02" db="EMBL/GenBank/DDBJ databases">
        <title>Plant Genome Project.</title>
        <authorList>
            <person name="Zhang R.-G."/>
        </authorList>
    </citation>
    <scope>NUCLEOTIDE SEQUENCE</scope>
    <source>
        <strain evidence="1">AT1</strain>
    </source>
</reference>
<name>A0ACC0P277_RHOML</name>
<evidence type="ECO:0000313" key="2">
    <source>
        <dbReference type="Proteomes" id="UP001062846"/>
    </source>
</evidence>
<sequence length="906" mass="103511">MSSSSVTSGRSLMRKCLCGDEAVMKPSGTDLNPGRRFLGCPKYPDPNRCSFFEWVDPICKRCKSVILEQKETIGNLYDQINNMQEKAKLIEDKANEYEKKAKEYESKAKEFDNMTQVYEWRIKEMKRVERKKIKEARTMERNFWMKLLVALLGLVMENVEKKTLTGFCYWGGERKVNANVTFLYNGGTCVAVLLQEGSKVNELREKICGALNISLEGKLYFYNTKRDKTKYVTLNDDNGVAMLFHLNEDDVDLFVEDIGQNHDNIPTFYNSTRESMVTDNISSPGGTLAVPSPSQVSNSCSHEMGLVPYLPENANEILTGKGQLFDSPDLFKQSVLVFAASNKFSFNYLDNSRAYYRLVCKVPGCPWKLTAKCEGSTDLVRVIMFRNEHVHNAEDASNYRLTFRSKQVGLLFKNQIVDKPEYLPRDICKDFEQTFQCPLNYSQGWRAKEKAKEAITGPPSMTFHLVPWMCRRLVEAIPNTRAIWTSTDEGKFKQLFVSYGCSIAAFRKGYLRPVLKLDACFLTGYYRGHVLSASAHDADDGLYPLAYAIVSSENDEDWLWFLINLKEVLGGCQVVLVTDRNTSLLNGIIKVFGGDCNSWCLRHLKENFSKFASSKGLKAERRNTALKVVNDLAYARTEDSFKYHLGKLYGISPDLSKWVEDNNPKHWSNAFFPYKRWDKMYTNLAECFNSWILPLRELDIIQFMTGHVSKTTELLLRKHTEVRKWKLPVGKHIEDDIKKSQEYARKFTHRNSSPTEFIVANDTRRLYAVKLIPRTCSCLAWQMSGIPCAHAARAIQSSGFSIYDMVDPFLKREMQMAIYENTMSPVPLHDMPSASSFLAVTDLNDNNVDGVSCTDPFLRPPAVKRQPGRPKKRRIESQTQDKGTVFYSRCREPGHNRSTCQSAIPG</sequence>
<keyword evidence="2" id="KW-1185">Reference proteome</keyword>
<protein>
    <submittedName>
        <fullName evidence="1">Uncharacterized protein</fullName>
    </submittedName>
</protein>